<feature type="transmembrane region" description="Helical" evidence="6">
    <location>
        <begin position="378"/>
        <end position="398"/>
    </location>
</feature>
<evidence type="ECO:0000256" key="3">
    <source>
        <dbReference type="ARBA" id="ARBA00022989"/>
    </source>
</evidence>
<feature type="transmembrane region" description="Helical" evidence="6">
    <location>
        <begin position="275"/>
        <end position="294"/>
    </location>
</feature>
<dbReference type="RefSeq" id="XP_034255531.1">
    <property type="nucleotide sequence ID" value="XM_034399640.1"/>
</dbReference>
<gene>
    <name evidence="9 10 11 12" type="primary">LOC117653761</name>
</gene>
<dbReference type="Proteomes" id="UP000515158">
    <property type="component" value="Unplaced"/>
</dbReference>
<evidence type="ECO:0000256" key="6">
    <source>
        <dbReference type="SAM" id="Phobius"/>
    </source>
</evidence>
<name>A0A6P9ABP0_THRPL</name>
<dbReference type="GO" id="GO:0015179">
    <property type="term" value="F:L-amino acid transmembrane transporter activity"/>
    <property type="evidence" value="ECO:0007669"/>
    <property type="project" value="TreeGrafter"/>
</dbReference>
<feature type="transmembrane region" description="Helical" evidence="6">
    <location>
        <begin position="418"/>
        <end position="440"/>
    </location>
</feature>
<keyword evidence="4 6" id="KW-0472">Membrane</keyword>
<feature type="domain" description="Amino acid transporter transmembrane" evidence="7">
    <location>
        <begin position="36"/>
        <end position="439"/>
    </location>
</feature>
<dbReference type="RefSeq" id="XP_034255532.1">
    <property type="nucleotide sequence ID" value="XM_034399641.1"/>
</dbReference>
<dbReference type="OrthoDB" id="1684102at2759"/>
<feature type="transmembrane region" description="Helical" evidence="6">
    <location>
        <begin position="237"/>
        <end position="255"/>
    </location>
</feature>
<organism evidence="11">
    <name type="scientific">Thrips palmi</name>
    <name type="common">Melon thrips</name>
    <dbReference type="NCBI Taxonomy" id="161013"/>
    <lineage>
        <taxon>Eukaryota</taxon>
        <taxon>Metazoa</taxon>
        <taxon>Ecdysozoa</taxon>
        <taxon>Arthropoda</taxon>
        <taxon>Hexapoda</taxon>
        <taxon>Insecta</taxon>
        <taxon>Pterygota</taxon>
        <taxon>Neoptera</taxon>
        <taxon>Paraneoptera</taxon>
        <taxon>Thysanoptera</taxon>
        <taxon>Terebrantia</taxon>
        <taxon>Thripoidea</taxon>
        <taxon>Thripidae</taxon>
        <taxon>Thrips</taxon>
    </lineage>
</organism>
<dbReference type="GO" id="GO:0005774">
    <property type="term" value="C:vacuolar membrane"/>
    <property type="evidence" value="ECO:0007669"/>
    <property type="project" value="TreeGrafter"/>
</dbReference>
<proteinExistence type="predicted"/>
<dbReference type="RefSeq" id="XP_034255533.1">
    <property type="nucleotide sequence ID" value="XM_034399642.1"/>
</dbReference>
<feature type="region of interest" description="Disordered" evidence="5">
    <location>
        <begin position="1"/>
        <end position="22"/>
    </location>
</feature>
<dbReference type="KEGG" id="tpal:117653761"/>
<feature type="transmembrane region" description="Helical" evidence="6">
    <location>
        <begin position="354"/>
        <end position="371"/>
    </location>
</feature>
<evidence type="ECO:0000313" key="12">
    <source>
        <dbReference type="RefSeq" id="XP_034255534.1"/>
    </source>
</evidence>
<comment type="subcellular location">
    <subcellularLocation>
        <location evidence="1">Membrane</location>
        <topology evidence="1">Multi-pass membrane protein</topology>
    </subcellularLocation>
</comment>
<keyword evidence="8" id="KW-1185">Reference proteome</keyword>
<dbReference type="Pfam" id="PF01490">
    <property type="entry name" value="Aa_trans"/>
    <property type="match status" value="1"/>
</dbReference>
<keyword evidence="2 6" id="KW-0812">Transmembrane</keyword>
<dbReference type="PANTHER" id="PTHR22950">
    <property type="entry name" value="AMINO ACID TRANSPORTER"/>
    <property type="match status" value="1"/>
</dbReference>
<dbReference type="PANTHER" id="PTHR22950:SF150">
    <property type="entry name" value="FI17861P1"/>
    <property type="match status" value="1"/>
</dbReference>
<evidence type="ECO:0000256" key="2">
    <source>
        <dbReference type="ARBA" id="ARBA00022692"/>
    </source>
</evidence>
<evidence type="ECO:0000256" key="4">
    <source>
        <dbReference type="ARBA" id="ARBA00023136"/>
    </source>
</evidence>
<dbReference type="AlphaFoldDB" id="A0A6P9ABP0"/>
<protein>
    <submittedName>
        <fullName evidence="9 10">Proton-coupled amino acid transporter-like protein CG1139 isoform X1</fullName>
    </submittedName>
</protein>
<evidence type="ECO:0000313" key="8">
    <source>
        <dbReference type="Proteomes" id="UP000515158"/>
    </source>
</evidence>
<keyword evidence="3 6" id="KW-1133">Transmembrane helix</keyword>
<feature type="transmembrane region" description="Helical" evidence="6">
    <location>
        <begin position="166"/>
        <end position="186"/>
    </location>
</feature>
<dbReference type="RefSeq" id="XP_034255534.1">
    <property type="nucleotide sequence ID" value="XM_034399643.1"/>
</dbReference>
<feature type="transmembrane region" description="Helical" evidence="6">
    <location>
        <begin position="133"/>
        <end position="154"/>
    </location>
</feature>
<dbReference type="GeneID" id="117653761"/>
<feature type="transmembrane region" description="Helical" evidence="6">
    <location>
        <begin position="66"/>
        <end position="86"/>
    </location>
</feature>
<evidence type="ECO:0000313" key="9">
    <source>
        <dbReference type="RefSeq" id="XP_034255531.1"/>
    </source>
</evidence>
<evidence type="ECO:0000256" key="5">
    <source>
        <dbReference type="SAM" id="MobiDB-lite"/>
    </source>
</evidence>
<sequence length="456" mass="49715">MTAKATSDAEHAVDLTARGGDTLTDKGGGEHHAVKHPTSYFDTLVHLVKGSVGSGMFAMGDAFRNAGLLAALPLTLLVGTACVYAQHQLITTAEVLSLRLGMKHPPDYAETAELTFRAGPGYFPRVATIARRLVNLFIIMTQLGFCCVYFVFVATNIRQVLNQHIVAIDVHAYMAMALVPMLLLSLVRNLKYLAPVSLASNVVMCAGVAVTLYECAKDGLPPLSERRLVAEWQRWPLFFGTVVYSFESICIVMPLRNEMKNPRDFSRPLGVMNVGSVFIGVLLVSLGSVGYLKFGDAVKGSLTLNLEQTSVLCQVLRVSLCLGIMGTYPLQAYVPIEILWPSIERRFRPLRHPALAELALRACVVLFTFLLAESIPRLNLFISLVGALSSSALAFVFPPLLDWAWRWHGDPKLSLRTHITNAVILAVGLLVTGWGTYAALKDIIEALATGIDDDSS</sequence>
<reference evidence="9 10" key="1">
    <citation type="submission" date="2025-04" db="UniProtKB">
        <authorList>
            <consortium name="RefSeq"/>
        </authorList>
    </citation>
    <scope>IDENTIFICATION</scope>
    <source>
        <tissue evidence="9 10">Total insect</tissue>
    </source>
</reference>
<evidence type="ECO:0000313" key="10">
    <source>
        <dbReference type="RefSeq" id="XP_034255532.1"/>
    </source>
</evidence>
<accession>A0A6P9ABP0</accession>
<evidence type="ECO:0000256" key="1">
    <source>
        <dbReference type="ARBA" id="ARBA00004141"/>
    </source>
</evidence>
<evidence type="ECO:0000259" key="7">
    <source>
        <dbReference type="Pfam" id="PF01490"/>
    </source>
</evidence>
<feature type="transmembrane region" description="Helical" evidence="6">
    <location>
        <begin position="192"/>
        <end position="216"/>
    </location>
</feature>
<dbReference type="InterPro" id="IPR013057">
    <property type="entry name" value="AA_transpt_TM"/>
</dbReference>
<evidence type="ECO:0000313" key="11">
    <source>
        <dbReference type="RefSeq" id="XP_034255533.1"/>
    </source>
</evidence>